<accession>A0A833XFV3</accession>
<dbReference type="PANTHER" id="PTHR46328">
    <property type="entry name" value="FAR-RED IMPAIRED RESPONSIVE (FAR1) FAMILY PROTEIN-RELATED"/>
    <property type="match status" value="1"/>
</dbReference>
<dbReference type="AlphaFoldDB" id="A0A833XFV3"/>
<comment type="caution">
    <text evidence="2">The sequence shown here is derived from an EMBL/GenBank/DDBJ whole genome shotgun (WGS) entry which is preliminary data.</text>
</comment>
<evidence type="ECO:0000313" key="3">
    <source>
        <dbReference type="Proteomes" id="UP000619265"/>
    </source>
</evidence>
<dbReference type="InterPro" id="IPR004330">
    <property type="entry name" value="FAR1_DNA_bnd_dom"/>
</dbReference>
<feature type="domain" description="FAR1" evidence="1">
    <location>
        <begin position="48"/>
        <end position="103"/>
    </location>
</feature>
<dbReference type="EMBL" id="LIHL02000007">
    <property type="protein sequence ID" value="KAF5465465.1"/>
    <property type="molecule type" value="Genomic_DNA"/>
</dbReference>
<reference evidence="2" key="2">
    <citation type="submission" date="2020-03" db="EMBL/GenBank/DDBJ databases">
        <title>Walnut 2.0.</title>
        <authorList>
            <person name="Marrano A."/>
            <person name="Britton M."/>
            <person name="Zimin A.V."/>
            <person name="Zaini P.A."/>
            <person name="Workman R."/>
            <person name="Puiu D."/>
            <person name="Bianco L."/>
            <person name="Allen B.J."/>
            <person name="Troggio M."/>
            <person name="Leslie C.A."/>
            <person name="Timp W."/>
            <person name="Dendekar A."/>
            <person name="Salzberg S.L."/>
            <person name="Neale D.B."/>
        </authorList>
    </citation>
    <scope>NUCLEOTIDE SEQUENCE</scope>
    <source>
        <tissue evidence="2">Leaves</tissue>
    </source>
</reference>
<protein>
    <recommendedName>
        <fullName evidence="1">FAR1 domain-containing protein</fullName>
    </recommendedName>
</protein>
<dbReference type="Gramene" id="Jr07_18530_p2">
    <property type="protein sequence ID" value="cds.Jr07_18530_p2"/>
    <property type="gene ID" value="Jr07_18530"/>
</dbReference>
<evidence type="ECO:0000259" key="1">
    <source>
        <dbReference type="Pfam" id="PF03101"/>
    </source>
</evidence>
<organism evidence="2 3">
    <name type="scientific">Juglans regia</name>
    <name type="common">English walnut</name>
    <dbReference type="NCBI Taxonomy" id="51240"/>
    <lineage>
        <taxon>Eukaryota</taxon>
        <taxon>Viridiplantae</taxon>
        <taxon>Streptophyta</taxon>
        <taxon>Embryophyta</taxon>
        <taxon>Tracheophyta</taxon>
        <taxon>Spermatophyta</taxon>
        <taxon>Magnoliopsida</taxon>
        <taxon>eudicotyledons</taxon>
        <taxon>Gunneridae</taxon>
        <taxon>Pentapetalae</taxon>
        <taxon>rosids</taxon>
        <taxon>fabids</taxon>
        <taxon>Fagales</taxon>
        <taxon>Juglandaceae</taxon>
        <taxon>Juglans</taxon>
    </lineage>
</organism>
<name>A0A833XFV3_JUGRE</name>
<dbReference type="Pfam" id="PF03101">
    <property type="entry name" value="FAR1"/>
    <property type="match status" value="1"/>
</dbReference>
<gene>
    <name evidence="2" type="ORF">F2P56_015473</name>
</gene>
<dbReference type="Proteomes" id="UP000619265">
    <property type="component" value="Unassembled WGS sequence"/>
</dbReference>
<evidence type="ECO:0000313" key="2">
    <source>
        <dbReference type="EMBL" id="KAF5465465.1"/>
    </source>
</evidence>
<reference evidence="2" key="1">
    <citation type="submission" date="2015-10" db="EMBL/GenBank/DDBJ databases">
        <authorList>
            <person name="Martinez-Garcia P.J."/>
            <person name="Crepeau M.W."/>
            <person name="Puiu D."/>
            <person name="Gonzalez-Ibeas D."/>
            <person name="Whalen J."/>
            <person name="Stevens K."/>
            <person name="Paul R."/>
            <person name="Butterfield T."/>
            <person name="Britton M."/>
            <person name="Reagan R."/>
            <person name="Chakraborty S."/>
            <person name="Walawage S.L."/>
            <person name="Vasquez-Gross H.A."/>
            <person name="Cardeno C."/>
            <person name="Famula R."/>
            <person name="Pratt K."/>
            <person name="Kuruganti S."/>
            <person name="Aradhya M.K."/>
            <person name="Leslie C.A."/>
            <person name="Dandekar A.M."/>
            <person name="Salzberg S.L."/>
            <person name="Wegrzyn J.L."/>
            <person name="Langley C.H."/>
            <person name="Neale D.B."/>
        </authorList>
    </citation>
    <scope>NUCLEOTIDE SEQUENCE</scope>
    <source>
        <tissue evidence="2">Leaves</tissue>
    </source>
</reference>
<sequence length="196" mass="22677">MDFGIGGAEYQYDDYEFDEVRHADNECDKTIESPKLGMTFSSFEEVWSYYMKYGKQKGFRVCKRNSRPDDDGNVRWLCLVCAREGTSKSKAANILKPRGTEKVGPGKTRHFRCFNKIDTRVAKRLEINDEAGIRVSKNFKHVLLRREVMRMCHSGRKSVGTTLTKHVSFASGLEVLKLYVIIFEICRVKIQIFTIR</sequence>
<proteinExistence type="predicted"/>
<dbReference type="PANTHER" id="PTHR46328:SF35">
    <property type="entry name" value="PROTEIN FAR1-RELATED SEQUENCE 5-LIKE"/>
    <property type="match status" value="1"/>
</dbReference>